<reference evidence="1 2" key="1">
    <citation type="journal article" date="2018" name="Front. Plant Sci.">
        <title>Red Clover (Trifolium pratense) and Zigzag Clover (T. medium) - A Picture of Genomic Similarities and Differences.</title>
        <authorList>
            <person name="Dluhosova J."/>
            <person name="Istvanek J."/>
            <person name="Nedelnik J."/>
            <person name="Repkova J."/>
        </authorList>
    </citation>
    <scope>NUCLEOTIDE SEQUENCE [LARGE SCALE GENOMIC DNA]</scope>
    <source>
        <strain evidence="2">cv. 10/8</strain>
        <tissue evidence="1">Leaf</tissue>
    </source>
</reference>
<evidence type="ECO:0000313" key="1">
    <source>
        <dbReference type="EMBL" id="MCI82501.1"/>
    </source>
</evidence>
<comment type="caution">
    <text evidence="1">The sequence shown here is derived from an EMBL/GenBank/DDBJ whole genome shotgun (WGS) entry which is preliminary data.</text>
</comment>
<keyword evidence="2" id="KW-1185">Reference proteome</keyword>
<accession>A0A392V6C5</accession>
<organism evidence="1 2">
    <name type="scientific">Trifolium medium</name>
    <dbReference type="NCBI Taxonomy" id="97028"/>
    <lineage>
        <taxon>Eukaryota</taxon>
        <taxon>Viridiplantae</taxon>
        <taxon>Streptophyta</taxon>
        <taxon>Embryophyta</taxon>
        <taxon>Tracheophyta</taxon>
        <taxon>Spermatophyta</taxon>
        <taxon>Magnoliopsida</taxon>
        <taxon>eudicotyledons</taxon>
        <taxon>Gunneridae</taxon>
        <taxon>Pentapetalae</taxon>
        <taxon>rosids</taxon>
        <taxon>fabids</taxon>
        <taxon>Fabales</taxon>
        <taxon>Fabaceae</taxon>
        <taxon>Papilionoideae</taxon>
        <taxon>50 kb inversion clade</taxon>
        <taxon>NPAAA clade</taxon>
        <taxon>Hologalegina</taxon>
        <taxon>IRL clade</taxon>
        <taxon>Trifolieae</taxon>
        <taxon>Trifolium</taxon>
    </lineage>
</organism>
<sequence>MMDRLLPHDITWTPYKDHRDVCPFDDIALYSVGSDVGPPGSDICLSGCCGSLATCRPFRVIHMPLRIS</sequence>
<name>A0A392V6C5_9FABA</name>
<dbReference type="Proteomes" id="UP000265520">
    <property type="component" value="Unassembled WGS sequence"/>
</dbReference>
<dbReference type="AlphaFoldDB" id="A0A392V6C5"/>
<dbReference type="EMBL" id="LXQA011045002">
    <property type="protein sequence ID" value="MCI82501.1"/>
    <property type="molecule type" value="Genomic_DNA"/>
</dbReference>
<protein>
    <submittedName>
        <fullName evidence="1">Uncharacterized protein</fullName>
    </submittedName>
</protein>
<proteinExistence type="predicted"/>
<evidence type="ECO:0000313" key="2">
    <source>
        <dbReference type="Proteomes" id="UP000265520"/>
    </source>
</evidence>